<dbReference type="EMBL" id="UYWX01000939">
    <property type="protein sequence ID" value="VDM19560.1"/>
    <property type="molecule type" value="Genomic_DNA"/>
</dbReference>
<evidence type="ECO:0000256" key="1">
    <source>
        <dbReference type="SAM" id="Phobius"/>
    </source>
</evidence>
<evidence type="ECO:0000313" key="4">
    <source>
        <dbReference type="WBParaSite" id="TTAC_0000231201-mRNA-1"/>
    </source>
</evidence>
<sequence length="108" mass="11377">MHFIAFNFFSRLLTFSPPSAPAPFFPVLQQLELLERLSGLPATPPMVASVFLLAIVVVVGPPISFVDPPSLASLPPLLPTFVFSLPPSAATAVAGGAVILQLLVVLEQ</sequence>
<evidence type="ECO:0000313" key="2">
    <source>
        <dbReference type="EMBL" id="VDM19560.1"/>
    </source>
</evidence>
<reference evidence="2 3" key="2">
    <citation type="submission" date="2018-11" db="EMBL/GenBank/DDBJ databases">
        <authorList>
            <consortium name="Pathogen Informatics"/>
        </authorList>
    </citation>
    <scope>NUCLEOTIDE SEQUENCE [LARGE SCALE GENOMIC DNA]</scope>
</reference>
<name>A0A0R3WNH4_HYDTA</name>
<gene>
    <name evidence="2" type="ORF">TTAC_LOCUS2299</name>
</gene>
<dbReference type="Proteomes" id="UP000274429">
    <property type="component" value="Unassembled WGS sequence"/>
</dbReference>
<keyword evidence="1" id="KW-1133">Transmembrane helix</keyword>
<dbReference type="WBParaSite" id="TTAC_0000231201-mRNA-1">
    <property type="protein sequence ID" value="TTAC_0000231201-mRNA-1"/>
    <property type="gene ID" value="TTAC_0000231201"/>
</dbReference>
<reference evidence="4" key="1">
    <citation type="submission" date="2017-02" db="UniProtKB">
        <authorList>
            <consortium name="WormBaseParasite"/>
        </authorList>
    </citation>
    <scope>IDENTIFICATION</scope>
</reference>
<dbReference type="AlphaFoldDB" id="A0A0R3WNH4"/>
<accession>A0A0R3WNH4</accession>
<proteinExistence type="predicted"/>
<keyword evidence="1" id="KW-0472">Membrane</keyword>
<organism evidence="4">
    <name type="scientific">Hydatigena taeniaeformis</name>
    <name type="common">Feline tapeworm</name>
    <name type="synonym">Taenia taeniaeformis</name>
    <dbReference type="NCBI Taxonomy" id="6205"/>
    <lineage>
        <taxon>Eukaryota</taxon>
        <taxon>Metazoa</taxon>
        <taxon>Spiralia</taxon>
        <taxon>Lophotrochozoa</taxon>
        <taxon>Platyhelminthes</taxon>
        <taxon>Cestoda</taxon>
        <taxon>Eucestoda</taxon>
        <taxon>Cyclophyllidea</taxon>
        <taxon>Taeniidae</taxon>
        <taxon>Hydatigera</taxon>
    </lineage>
</organism>
<feature type="transmembrane region" description="Helical" evidence="1">
    <location>
        <begin position="46"/>
        <end position="65"/>
    </location>
</feature>
<protein>
    <submittedName>
        <fullName evidence="4">Secreted peptide</fullName>
    </submittedName>
</protein>
<keyword evidence="3" id="KW-1185">Reference proteome</keyword>
<keyword evidence="1" id="KW-0812">Transmembrane</keyword>
<feature type="transmembrane region" description="Helical" evidence="1">
    <location>
        <begin position="85"/>
        <end position="106"/>
    </location>
</feature>
<evidence type="ECO:0000313" key="3">
    <source>
        <dbReference type="Proteomes" id="UP000274429"/>
    </source>
</evidence>